<accession>A0ABX5UCZ0</accession>
<organism evidence="1 2">
    <name type="scientific">Spiroplasma melliferum</name>
    <dbReference type="NCBI Taxonomy" id="2134"/>
    <lineage>
        <taxon>Bacteria</taxon>
        <taxon>Bacillati</taxon>
        <taxon>Mycoplasmatota</taxon>
        <taxon>Mollicutes</taxon>
        <taxon>Entomoplasmatales</taxon>
        <taxon>Spiroplasmataceae</taxon>
        <taxon>Spiroplasma</taxon>
    </lineage>
</organism>
<dbReference type="Proteomes" id="UP000298715">
    <property type="component" value="Chromosome"/>
</dbReference>
<keyword evidence="2" id="KW-1185">Reference proteome</keyword>
<name>A0ABX5UCZ0_SPIME</name>
<evidence type="ECO:0000313" key="1">
    <source>
        <dbReference type="EMBL" id="QCO23778.1"/>
    </source>
</evidence>
<dbReference type="EMBL" id="CP029202">
    <property type="protein sequence ID" value="QCO23778.1"/>
    <property type="molecule type" value="Genomic_DNA"/>
</dbReference>
<reference evidence="1 2" key="1">
    <citation type="submission" date="2018-05" db="EMBL/GenBank/DDBJ databases">
        <title>Compelete Genome Sequence of Spiroplasma melliferum.</title>
        <authorList>
            <person name="Davis R.E."/>
            <person name="Shao J.Y."/>
            <person name="Zhao Y."/>
            <person name="Gasparich G.E."/>
        </authorList>
    </citation>
    <scope>NUCLEOTIDE SEQUENCE [LARGE SCALE GENOMIC DNA]</scope>
    <source>
        <strain evidence="1 2">AS576</strain>
    </source>
</reference>
<protein>
    <recommendedName>
        <fullName evidence="3">Spiroplasmavirus-related protein</fullName>
    </recommendedName>
</protein>
<gene>
    <name evidence="1" type="ORF">SRED_002252</name>
</gene>
<evidence type="ECO:0000313" key="2">
    <source>
        <dbReference type="Proteomes" id="UP000298715"/>
    </source>
</evidence>
<evidence type="ECO:0008006" key="3">
    <source>
        <dbReference type="Google" id="ProtNLM"/>
    </source>
</evidence>
<proteinExistence type="predicted"/>
<sequence>MNELKFVNGKKVKINDKNIFDQYFTKRSIAEKLFNNTVKILNSWEKKFRWFFLNRA</sequence>